<dbReference type="InterPro" id="IPR000163">
    <property type="entry name" value="Prohibitin"/>
</dbReference>
<evidence type="ECO:0000256" key="2">
    <source>
        <dbReference type="ARBA" id="ARBA00022634"/>
    </source>
</evidence>
<dbReference type="EMBL" id="JAATJU010001347">
    <property type="protein sequence ID" value="KAH0520012.1"/>
    <property type="molecule type" value="Genomic_DNA"/>
</dbReference>
<dbReference type="AlphaFoldDB" id="A0A8J6L9I6"/>
<gene>
    <name evidence="7" type="ORF">LTLLF_109320</name>
</gene>
<keyword evidence="6" id="KW-0999">Mitochondrion inner membrane</keyword>
<comment type="caution">
    <text evidence="7">The sequence shown here is derived from an EMBL/GenBank/DDBJ whole genome shotgun (WGS) entry which is preliminary data.</text>
</comment>
<evidence type="ECO:0000313" key="7">
    <source>
        <dbReference type="EMBL" id="KAH0520012.1"/>
    </source>
</evidence>
<comment type="similarity">
    <text evidence="1 6">Belongs to the prohibitin family.</text>
</comment>
<dbReference type="PRINTS" id="PR00679">
    <property type="entry name" value="PROHIBITIN"/>
</dbReference>
<evidence type="ECO:0000256" key="4">
    <source>
        <dbReference type="ARBA" id="ARBA00046022"/>
    </source>
</evidence>
<evidence type="ECO:0000256" key="1">
    <source>
        <dbReference type="ARBA" id="ARBA00009658"/>
    </source>
</evidence>
<comment type="function">
    <text evidence="4">Protein with pleiotropic attributes mediated in a cell-compartment- and tissue-specific manner, which include the plasma membrane-associated cell signaling functions, mitochondrial chaperone, and transcriptional co-regulator of transcription factors in the nucleus. Plays a role in adipose tissue and glucose homeostasis in a sex-specific manner. Contributes to pulmonary vascular remodeling by accelerating proliferation of pulmonary arterial smooth muscle cells.</text>
</comment>
<dbReference type="GO" id="GO:0071897">
    <property type="term" value="P:DNA biosynthetic process"/>
    <property type="evidence" value="ECO:0007669"/>
    <property type="project" value="UniProtKB-KW"/>
</dbReference>
<comment type="subcellular location">
    <subcellularLocation>
        <location evidence="6">Mitochondrion inner membrane</location>
    </subcellularLocation>
</comment>
<comment type="function">
    <text evidence="5">In the plasma membrane, cooperates with CD86 to mediate CD86-signaling in B lymphocytes that regulates the level of IgG1 produced through the activation of distal signaling intermediates. Upon CD40 engagement, required to activate NF-kappa-B signaling pathway via phospholipase C and protein kinase C activation.</text>
</comment>
<protein>
    <recommendedName>
        <fullName evidence="6">Prohibitin</fullName>
    </recommendedName>
</protein>
<evidence type="ECO:0000256" key="6">
    <source>
        <dbReference type="RuleBase" id="RU366048"/>
    </source>
</evidence>
<dbReference type="GO" id="GO:0005743">
    <property type="term" value="C:mitochondrial inner membrane"/>
    <property type="evidence" value="ECO:0007669"/>
    <property type="project" value="UniProtKB-SubCell"/>
</dbReference>
<evidence type="ECO:0000256" key="3">
    <source>
        <dbReference type="ARBA" id="ARBA00045600"/>
    </source>
</evidence>
<evidence type="ECO:0000313" key="8">
    <source>
        <dbReference type="Proteomes" id="UP000710432"/>
    </source>
</evidence>
<accession>A0A8J6L9I6</accession>
<proteinExistence type="inferred from homology"/>
<sequence length="161" mass="17946">MAAEVFESIGKFRLRPNLTSCRRCGEVMWMLGTELSSLTSSGEYSTLWYRDGLTFSSLGYRKPITFDCRLRAWNVPVVTGSKDLQNVNITLRILFRLVASPLPGIDTSIEAVEAKQVAQKEVEEAERARFVVEKSEQQKKVTITSAEGGCSPAPWPPQVMA</sequence>
<name>A0A8J6L9I6_MICOH</name>
<organism evidence="7 8">
    <name type="scientific">Microtus ochrogaster</name>
    <name type="common">Prairie vole</name>
    <dbReference type="NCBI Taxonomy" id="79684"/>
    <lineage>
        <taxon>Eukaryota</taxon>
        <taxon>Metazoa</taxon>
        <taxon>Chordata</taxon>
        <taxon>Craniata</taxon>
        <taxon>Vertebrata</taxon>
        <taxon>Euteleostomi</taxon>
        <taxon>Mammalia</taxon>
        <taxon>Eutheria</taxon>
        <taxon>Euarchontoglires</taxon>
        <taxon>Glires</taxon>
        <taxon>Rodentia</taxon>
        <taxon>Myomorpha</taxon>
        <taxon>Muroidea</taxon>
        <taxon>Cricetidae</taxon>
        <taxon>Arvicolinae</taxon>
        <taxon>Microtus</taxon>
    </lineage>
</organism>
<dbReference type="PANTHER" id="PTHR23222:SF0">
    <property type="entry name" value="PROHIBITIN 1"/>
    <property type="match status" value="1"/>
</dbReference>
<keyword evidence="6" id="KW-0472">Membrane</keyword>
<keyword evidence="2" id="KW-0237">DNA synthesis</keyword>
<dbReference type="Proteomes" id="UP000710432">
    <property type="component" value="Unassembled WGS sequence"/>
</dbReference>
<keyword evidence="6" id="KW-0496">Mitochondrion</keyword>
<dbReference type="GO" id="GO:0007005">
    <property type="term" value="P:mitochondrion organization"/>
    <property type="evidence" value="ECO:0007669"/>
    <property type="project" value="TreeGrafter"/>
</dbReference>
<comment type="function">
    <text evidence="3">In the nucleus, acts as a transcription coregulator, enhances promoter binding by TP53, a transcription factor it activates, but reduces the promoter binding by E2F1, a transcription factor it represses. Interacts with STAT3 to affect IL17 secretion in T-helper Th17 cells.</text>
</comment>
<dbReference type="PANTHER" id="PTHR23222">
    <property type="entry name" value="PROHIBITIN"/>
    <property type="match status" value="1"/>
</dbReference>
<evidence type="ECO:0000256" key="5">
    <source>
        <dbReference type="ARBA" id="ARBA00046138"/>
    </source>
</evidence>
<reference evidence="7" key="1">
    <citation type="submission" date="2020-03" db="EMBL/GenBank/DDBJ databases">
        <title>Studies in the Genomics of Life Span.</title>
        <authorList>
            <person name="Glass D."/>
        </authorList>
    </citation>
    <scope>NUCLEOTIDE SEQUENCE</scope>
    <source>
        <strain evidence="7">LTLLF</strain>
        <tissue evidence="7">Muscle</tissue>
    </source>
</reference>